<keyword evidence="6 8" id="KW-1133">Transmembrane helix</keyword>
<dbReference type="Proteomes" id="UP000307790">
    <property type="component" value="Unassembled WGS sequence"/>
</dbReference>
<evidence type="ECO:0000256" key="3">
    <source>
        <dbReference type="ARBA" id="ARBA00022475"/>
    </source>
</evidence>
<protein>
    <submittedName>
        <fullName evidence="10">MFS transporter</fullName>
    </submittedName>
</protein>
<dbReference type="PANTHER" id="PTHR23522:SF10">
    <property type="entry name" value="3-PHENYLPROPIONIC ACID TRANSPORTER-RELATED"/>
    <property type="match status" value="1"/>
</dbReference>
<feature type="domain" description="Major facilitator superfamily associated" evidence="9">
    <location>
        <begin position="8"/>
        <end position="364"/>
    </location>
</feature>
<feature type="transmembrane region" description="Helical" evidence="8">
    <location>
        <begin position="271"/>
        <end position="290"/>
    </location>
</feature>
<dbReference type="GO" id="GO:0030395">
    <property type="term" value="F:lactose binding"/>
    <property type="evidence" value="ECO:0007669"/>
    <property type="project" value="TreeGrafter"/>
</dbReference>
<evidence type="ECO:0000256" key="5">
    <source>
        <dbReference type="ARBA" id="ARBA00022692"/>
    </source>
</evidence>
<evidence type="ECO:0000256" key="8">
    <source>
        <dbReference type="SAM" id="Phobius"/>
    </source>
</evidence>
<feature type="transmembrane region" description="Helical" evidence="8">
    <location>
        <begin position="360"/>
        <end position="380"/>
    </location>
</feature>
<comment type="caution">
    <text evidence="10">The sequence shown here is derived from an EMBL/GenBank/DDBJ whole genome shotgun (WGS) entry which is preliminary data.</text>
</comment>
<dbReference type="InterPro" id="IPR036259">
    <property type="entry name" value="MFS_trans_sf"/>
</dbReference>
<feature type="transmembrane region" description="Helical" evidence="8">
    <location>
        <begin position="46"/>
        <end position="64"/>
    </location>
</feature>
<dbReference type="SUPFAM" id="SSF103473">
    <property type="entry name" value="MFS general substrate transporter"/>
    <property type="match status" value="1"/>
</dbReference>
<feature type="transmembrane region" description="Helical" evidence="8">
    <location>
        <begin position="134"/>
        <end position="153"/>
    </location>
</feature>
<feature type="transmembrane region" description="Helical" evidence="8">
    <location>
        <begin position="296"/>
        <end position="321"/>
    </location>
</feature>
<keyword evidence="4" id="KW-0997">Cell inner membrane</keyword>
<evidence type="ECO:0000256" key="7">
    <source>
        <dbReference type="ARBA" id="ARBA00023136"/>
    </source>
</evidence>
<feature type="transmembrane region" description="Helical" evidence="8">
    <location>
        <begin position="241"/>
        <end position="259"/>
    </location>
</feature>
<keyword evidence="3" id="KW-1003">Cell membrane</keyword>
<dbReference type="OrthoDB" id="9150135at2"/>
<dbReference type="Pfam" id="PF12832">
    <property type="entry name" value="MFS_1_like"/>
    <property type="match status" value="1"/>
</dbReference>
<dbReference type="AlphaFoldDB" id="A0A5R9IR22"/>
<feature type="transmembrane region" description="Helical" evidence="8">
    <location>
        <begin position="71"/>
        <end position="89"/>
    </location>
</feature>
<evidence type="ECO:0000256" key="1">
    <source>
        <dbReference type="ARBA" id="ARBA00004429"/>
    </source>
</evidence>
<reference evidence="10 11" key="1">
    <citation type="submission" date="2019-05" db="EMBL/GenBank/DDBJ databases">
        <title>Genome sequences of Thalassotalea litorea 1K03283.</title>
        <authorList>
            <person name="Zhang D."/>
        </authorList>
    </citation>
    <scope>NUCLEOTIDE SEQUENCE [LARGE SCALE GENOMIC DNA]</scope>
    <source>
        <strain evidence="10 11">MCCC 1K03283</strain>
    </source>
</reference>
<evidence type="ECO:0000313" key="10">
    <source>
        <dbReference type="EMBL" id="TLU67722.1"/>
    </source>
</evidence>
<evidence type="ECO:0000259" key="9">
    <source>
        <dbReference type="Pfam" id="PF12832"/>
    </source>
</evidence>
<dbReference type="Gene3D" id="1.20.1250.20">
    <property type="entry name" value="MFS general substrate transporter like domains"/>
    <property type="match status" value="2"/>
</dbReference>
<evidence type="ECO:0000256" key="4">
    <source>
        <dbReference type="ARBA" id="ARBA00022519"/>
    </source>
</evidence>
<name>A0A5R9IR22_9GAMM</name>
<evidence type="ECO:0000256" key="2">
    <source>
        <dbReference type="ARBA" id="ARBA00022448"/>
    </source>
</evidence>
<sequence>MALSNKTYATLSGGFFCYFALIGVFMPFASLYLDAKGFNALQIGEILAVVAATKIIGPGLWAHLADSSGRLSRFIVFGCLLTIATLSLVFVSHGFWPVLLSMSLFMLFFNGILPQLEVLTLRSLTSQSPAYSRIRLWGSLGFIVATLVGGEVLSATSALYFPHLAMVWIIFLTLVSLTNQDPIINFSKADATVSVSVFTRFMHPGFICFLISGLLMQISFGPFYNFFALYLRDAGFATSDVGLFMGVAIVVEVLMFYAAHVFFKAWSLNRIFALCFLITALRWLLTGLFASNPWVLALAMSMHAVSFALYHCACMAFFQNYFSPTQQNRAQAIYNGLFYGVGGAIGAILTGWLWERSGSGQSSFLFAAGACIIGLLFVVFTPKLISQSEGEMVPGEPRNP</sequence>
<dbReference type="PIRSF" id="PIRSF004925">
    <property type="entry name" value="HcaT"/>
    <property type="match status" value="1"/>
</dbReference>
<feature type="transmembrane region" description="Helical" evidence="8">
    <location>
        <begin position="159"/>
        <end position="178"/>
    </location>
</feature>
<dbReference type="EMBL" id="VCBC01000002">
    <property type="protein sequence ID" value="TLU67722.1"/>
    <property type="molecule type" value="Genomic_DNA"/>
</dbReference>
<dbReference type="RefSeq" id="WP_138318325.1">
    <property type="nucleotide sequence ID" value="NZ_VCBC01000002.1"/>
</dbReference>
<keyword evidence="11" id="KW-1185">Reference proteome</keyword>
<keyword evidence="2" id="KW-0813">Transport</keyword>
<feature type="transmembrane region" description="Helical" evidence="8">
    <location>
        <begin position="333"/>
        <end position="354"/>
    </location>
</feature>
<proteinExistence type="predicted"/>
<evidence type="ECO:0000313" key="11">
    <source>
        <dbReference type="Proteomes" id="UP000307790"/>
    </source>
</evidence>
<feature type="transmembrane region" description="Helical" evidence="8">
    <location>
        <begin position="206"/>
        <end position="229"/>
    </location>
</feature>
<organism evidence="10 11">
    <name type="scientific">Thalassotalea litorea</name>
    <dbReference type="NCBI Taxonomy" id="2020715"/>
    <lineage>
        <taxon>Bacteria</taxon>
        <taxon>Pseudomonadati</taxon>
        <taxon>Pseudomonadota</taxon>
        <taxon>Gammaproteobacteria</taxon>
        <taxon>Alteromonadales</taxon>
        <taxon>Colwelliaceae</taxon>
        <taxon>Thalassotalea</taxon>
    </lineage>
</organism>
<feature type="transmembrane region" description="Helical" evidence="8">
    <location>
        <begin position="7"/>
        <end position="26"/>
    </location>
</feature>
<keyword evidence="7 8" id="KW-0472">Membrane</keyword>
<dbReference type="GO" id="GO:0015528">
    <property type="term" value="F:lactose:proton symporter activity"/>
    <property type="evidence" value="ECO:0007669"/>
    <property type="project" value="TreeGrafter"/>
</dbReference>
<dbReference type="NCBIfam" id="NF037955">
    <property type="entry name" value="mfs"/>
    <property type="match status" value="1"/>
</dbReference>
<keyword evidence="5 8" id="KW-0812">Transmembrane</keyword>
<dbReference type="PANTHER" id="PTHR23522">
    <property type="entry name" value="BLL5896 PROTEIN"/>
    <property type="match status" value="1"/>
</dbReference>
<accession>A0A5R9IR22</accession>
<evidence type="ECO:0000256" key="6">
    <source>
        <dbReference type="ARBA" id="ARBA00022989"/>
    </source>
</evidence>
<gene>
    <name evidence="10" type="ORF">FE810_01880</name>
</gene>
<feature type="transmembrane region" description="Helical" evidence="8">
    <location>
        <begin position="95"/>
        <end position="113"/>
    </location>
</feature>
<comment type="subcellular location">
    <subcellularLocation>
        <location evidence="1">Cell inner membrane</location>
        <topology evidence="1">Multi-pass membrane protein</topology>
    </subcellularLocation>
</comment>
<dbReference type="InterPro" id="IPR024989">
    <property type="entry name" value="MFS_assoc_dom"/>
</dbReference>
<dbReference type="GO" id="GO:0005886">
    <property type="term" value="C:plasma membrane"/>
    <property type="evidence" value="ECO:0007669"/>
    <property type="project" value="UniProtKB-SubCell"/>
</dbReference>
<dbReference type="InterPro" id="IPR026032">
    <property type="entry name" value="HcaT-like"/>
</dbReference>